<protein>
    <submittedName>
        <fullName evidence="3">Uncharacterized protein LOC129336922</fullName>
    </submittedName>
</protein>
<feature type="compositionally biased region" description="Basic and acidic residues" evidence="1">
    <location>
        <begin position="74"/>
        <end position="86"/>
    </location>
</feature>
<dbReference type="AlphaFoldDB" id="A0AA97K020"/>
<sequence>MAHSSQPSSHSILYQSGRAGLPGAGPAESGTAPDSPSRGPPPPGAGPAARRGGAAAGGSARPVAGRSAAQRPEPLSHSRPRPELRGRAGPGSRRGLAQPASPAGKGEPRLVCRPLGRRLSPGPMPRRRAVRALARLCLENVAAHMGGLWAKDYAERRLDELRFRFVMGPFEELAGSLIQELIQLLGESHRLTRVMLHLLLVPHLTELSLRACPKLASAAIAQMISVRCKNLSLLDLQGCSRIPSDTLVDLLEGLPCLTKLGLSETQCDTRVLSAVACSCSRLRELAASNCSRLSPASLLHLAYSPTSGTLCCPMLQVLSVDGLEPAGHSQDLVLSLAFVLLALPSLRFLSHHLVSKALSLIHSQQMGGAEIAPGFPSLAELAQGRRTCQAAPEHCRILLPLKRLAEVDEPLLPAVSAVCPDLVEVTVLLGESPGLGRWLRSWETLTHLTLNCVGSRSLGEFVPAMAGGLGAQLQSLSLGYCFFDDELSFHALLSHCPNLRTFSASLIPAMAWESDDGQPAHEAWQQASTLRPQEFPELRAFSLIFAPNDRLLSSQKAVVLSSSIVSLLRHSPLLETLDLVCLPFSLDEVFERVLEPPGAALRHLRQLSLSQSEVSPRTVRQLLSSDNQLHLLNLGGCPGIHRRHYCKLLRVVSQEGLELDITWD</sequence>
<dbReference type="Proteomes" id="UP001190640">
    <property type="component" value="Chromosome 10"/>
</dbReference>
<feature type="compositionally biased region" description="Polar residues" evidence="1">
    <location>
        <begin position="1"/>
        <end position="14"/>
    </location>
</feature>
<name>A0AA97K020_EUBMA</name>
<organism evidence="2 3">
    <name type="scientific">Eublepharis macularius</name>
    <name type="common">Leopard gecko</name>
    <name type="synonym">Cyrtodactylus macularius</name>
    <dbReference type="NCBI Taxonomy" id="481883"/>
    <lineage>
        <taxon>Eukaryota</taxon>
        <taxon>Metazoa</taxon>
        <taxon>Chordata</taxon>
        <taxon>Craniata</taxon>
        <taxon>Vertebrata</taxon>
        <taxon>Euteleostomi</taxon>
        <taxon>Lepidosauria</taxon>
        <taxon>Squamata</taxon>
        <taxon>Bifurcata</taxon>
        <taxon>Gekkota</taxon>
        <taxon>Eublepharidae</taxon>
        <taxon>Eublepharinae</taxon>
        <taxon>Eublepharis</taxon>
    </lineage>
</organism>
<keyword evidence="2" id="KW-1185">Reference proteome</keyword>
<dbReference type="InterPro" id="IPR032675">
    <property type="entry name" value="LRR_dom_sf"/>
</dbReference>
<evidence type="ECO:0000256" key="1">
    <source>
        <dbReference type="SAM" id="MobiDB-lite"/>
    </source>
</evidence>
<dbReference type="SMART" id="SM00367">
    <property type="entry name" value="LRR_CC"/>
    <property type="match status" value="4"/>
</dbReference>
<dbReference type="PANTHER" id="PTHR13318">
    <property type="entry name" value="PARTNER OF PAIRED, ISOFORM B-RELATED"/>
    <property type="match status" value="1"/>
</dbReference>
<dbReference type="RefSeq" id="XP_054846314.1">
    <property type="nucleotide sequence ID" value="XM_054990339.1"/>
</dbReference>
<dbReference type="GO" id="GO:0019005">
    <property type="term" value="C:SCF ubiquitin ligase complex"/>
    <property type="evidence" value="ECO:0007669"/>
    <property type="project" value="TreeGrafter"/>
</dbReference>
<evidence type="ECO:0000313" key="3">
    <source>
        <dbReference type="RefSeq" id="XP_054846314.1"/>
    </source>
</evidence>
<dbReference type="SUPFAM" id="SSF52047">
    <property type="entry name" value="RNI-like"/>
    <property type="match status" value="2"/>
</dbReference>
<dbReference type="Gene3D" id="3.80.10.10">
    <property type="entry name" value="Ribonuclease Inhibitor"/>
    <property type="match status" value="1"/>
</dbReference>
<dbReference type="GO" id="GO:0031146">
    <property type="term" value="P:SCF-dependent proteasomal ubiquitin-dependent protein catabolic process"/>
    <property type="evidence" value="ECO:0007669"/>
    <property type="project" value="TreeGrafter"/>
</dbReference>
<gene>
    <name evidence="3" type="primary">LOC129336922</name>
</gene>
<feature type="region of interest" description="Disordered" evidence="1">
    <location>
        <begin position="1"/>
        <end position="123"/>
    </location>
</feature>
<feature type="compositionally biased region" description="Low complexity" evidence="1">
    <location>
        <begin position="46"/>
        <end position="69"/>
    </location>
</feature>
<dbReference type="KEGG" id="emc:129336922"/>
<dbReference type="InterPro" id="IPR006553">
    <property type="entry name" value="Leu-rich_rpt_Cys-con_subtyp"/>
</dbReference>
<evidence type="ECO:0000313" key="2">
    <source>
        <dbReference type="Proteomes" id="UP001190640"/>
    </source>
</evidence>
<accession>A0AA97K020</accession>
<dbReference type="GeneID" id="129336922"/>
<proteinExistence type="predicted"/>
<reference evidence="3" key="1">
    <citation type="submission" date="2025-08" db="UniProtKB">
        <authorList>
            <consortium name="RefSeq"/>
        </authorList>
    </citation>
    <scope>IDENTIFICATION</scope>
    <source>
        <tissue evidence="3">Blood</tissue>
    </source>
</reference>